<dbReference type="STRING" id="400682.A0A1X7UNA6"/>
<dbReference type="Pfam" id="PF00995">
    <property type="entry name" value="Sec1"/>
    <property type="match status" value="1"/>
</dbReference>
<accession>A0A1X7UNA6</accession>
<proteinExistence type="inferred from homology"/>
<evidence type="ECO:0000313" key="3">
    <source>
        <dbReference type="Proteomes" id="UP000007879"/>
    </source>
</evidence>
<evidence type="ECO:0000256" key="1">
    <source>
        <dbReference type="ARBA" id="ARBA00009884"/>
    </source>
</evidence>
<dbReference type="AlphaFoldDB" id="A0A1X7UNA6"/>
<reference evidence="2" key="2">
    <citation type="submission" date="2017-05" db="UniProtKB">
        <authorList>
            <consortium name="EnsemblMetazoa"/>
        </authorList>
    </citation>
    <scope>IDENTIFICATION</scope>
</reference>
<dbReference type="OrthoDB" id="10251230at2759"/>
<dbReference type="SUPFAM" id="SSF56815">
    <property type="entry name" value="Sec1/munc18-like (SM) proteins"/>
    <property type="match status" value="1"/>
</dbReference>
<dbReference type="InterPro" id="IPR036045">
    <property type="entry name" value="Sec1-like_sf"/>
</dbReference>
<dbReference type="InterPro" id="IPR043127">
    <property type="entry name" value="Sec-1-like_dom3a"/>
</dbReference>
<dbReference type="InterPro" id="IPR001619">
    <property type="entry name" value="Sec1-like"/>
</dbReference>
<keyword evidence="3" id="KW-1185">Reference proteome</keyword>
<dbReference type="EnsemblMetazoa" id="XM_011406216.2">
    <property type="protein sequence ID" value="XP_011404518.1"/>
    <property type="gene ID" value="LOC100639066"/>
</dbReference>
<protein>
    <recommendedName>
        <fullName evidence="4">Sec1 family domain-containing protein 1</fullName>
    </recommendedName>
</protein>
<dbReference type="PIRSF" id="PIRSF005715">
    <property type="entry name" value="VPS45_Sec1"/>
    <property type="match status" value="1"/>
</dbReference>
<dbReference type="Gene3D" id="3.90.830.10">
    <property type="entry name" value="Syntaxin Binding Protein 1, Chain A, domain 2"/>
    <property type="match status" value="1"/>
</dbReference>
<dbReference type="GO" id="GO:0016192">
    <property type="term" value="P:vesicle-mediated transport"/>
    <property type="evidence" value="ECO:0007669"/>
    <property type="project" value="InterPro"/>
</dbReference>
<dbReference type="InParanoid" id="A0A1X7UNA6"/>
<comment type="similarity">
    <text evidence="1">Belongs to the STXBP/unc-18/SEC1 family.</text>
</comment>
<dbReference type="EnsemblMetazoa" id="Aqu2.1.29126_001">
    <property type="protein sequence ID" value="Aqu2.1.29126_001"/>
    <property type="gene ID" value="Aqu2.1.29126"/>
</dbReference>
<sequence>MATSSNGSVPRSVPAAQNSLRNRQIAAIKSMLNFNSQVNKSLQPSEPVWKLLVYDKFGQDIISPLLTVKELRQLAITLYLSVDGSREPVPDAAAIYFVTPTQDVVSRLCRDLHSYLYESYHFNFITPVPRPLLEEVAKAAVDANCVAQVSKVYDQYLNFISLEDDLFITRHQDKTAISYYELNRPDCKDTDIQAITDIIADSLFSVFVTAGMVPIIRCPRGNAAEMVAETLDKKIKDNLRDPRTSMFTGDTLSVSQIGFSRPLLIILDRTMDLATPLHHTWTYQALAHDVFDLQLNRITIPQSTDDEGSVQQAKSYDLHGSDGFWRSYKGSPFPEVADAVQSEVTAYKAKETELSRLRDVMGASNGDDSQLMPADLSDSTAKLTSAITSLPELMEKKKSIDMHTNIATSLLDQIKKRKLDLFFEIEDKLLTRSTPDKPILDILTDPSAGEPEDKLRLFLIYYILSQDTMPESELEQYLTALESMATDTSPVHYIKKWKALTKMAANPRIAKQASTGYSSSSMSTMFQHLYTSGTKMMEGVRNFVIRTKDLPFTRIVDQLMEMKVTKETEDFRYFDPKLLRGTDSSARGRGPFQEAYVFVVGGGNYIEYQNLQDHCSRQQAGSSGTAINQPTKRITYGTTELMDATEFLAQLSLLGKSID</sequence>
<dbReference type="Gene3D" id="3.40.50.2060">
    <property type="match status" value="1"/>
</dbReference>
<dbReference type="PANTHER" id="PTHR11679">
    <property type="entry name" value="VESICLE PROTEIN SORTING-ASSOCIATED"/>
    <property type="match status" value="1"/>
</dbReference>
<dbReference type="InterPro" id="IPR043154">
    <property type="entry name" value="Sec-1-like_dom1"/>
</dbReference>
<name>A0A1X7UNA6_AMPQE</name>
<dbReference type="Gene3D" id="3.40.50.1910">
    <property type="match status" value="1"/>
</dbReference>
<dbReference type="eggNOG" id="KOG1301">
    <property type="taxonomic scope" value="Eukaryota"/>
</dbReference>
<reference evidence="3" key="1">
    <citation type="journal article" date="2010" name="Nature">
        <title>The Amphimedon queenslandica genome and the evolution of animal complexity.</title>
        <authorList>
            <person name="Srivastava M."/>
            <person name="Simakov O."/>
            <person name="Chapman J."/>
            <person name="Fahey B."/>
            <person name="Gauthier M.E."/>
            <person name="Mitros T."/>
            <person name="Richards G.S."/>
            <person name="Conaco C."/>
            <person name="Dacre M."/>
            <person name="Hellsten U."/>
            <person name="Larroux C."/>
            <person name="Putnam N.H."/>
            <person name="Stanke M."/>
            <person name="Adamska M."/>
            <person name="Darling A."/>
            <person name="Degnan S.M."/>
            <person name="Oakley T.H."/>
            <person name="Plachetzki D.C."/>
            <person name="Zhai Y."/>
            <person name="Adamski M."/>
            <person name="Calcino A."/>
            <person name="Cummins S.F."/>
            <person name="Goodstein D.M."/>
            <person name="Harris C."/>
            <person name="Jackson D.J."/>
            <person name="Leys S.P."/>
            <person name="Shu S."/>
            <person name="Woodcroft B.J."/>
            <person name="Vervoort M."/>
            <person name="Kosik K.S."/>
            <person name="Manning G."/>
            <person name="Degnan B.M."/>
            <person name="Rokhsar D.S."/>
        </authorList>
    </citation>
    <scope>NUCLEOTIDE SEQUENCE [LARGE SCALE GENOMIC DNA]</scope>
</reference>
<organism evidence="2">
    <name type="scientific">Amphimedon queenslandica</name>
    <name type="common">Sponge</name>
    <dbReference type="NCBI Taxonomy" id="400682"/>
    <lineage>
        <taxon>Eukaryota</taxon>
        <taxon>Metazoa</taxon>
        <taxon>Porifera</taxon>
        <taxon>Demospongiae</taxon>
        <taxon>Heteroscleromorpha</taxon>
        <taxon>Haplosclerida</taxon>
        <taxon>Niphatidae</taxon>
        <taxon>Amphimedon</taxon>
    </lineage>
</organism>
<dbReference type="Gene3D" id="1.25.40.60">
    <property type="match status" value="1"/>
</dbReference>
<dbReference type="Proteomes" id="UP000007879">
    <property type="component" value="Unassembled WGS sequence"/>
</dbReference>
<dbReference type="InterPro" id="IPR027482">
    <property type="entry name" value="Sec1-like_dom2"/>
</dbReference>
<dbReference type="KEGG" id="aqu:100639066"/>
<gene>
    <name evidence="2" type="primary">100639066</name>
</gene>
<evidence type="ECO:0008006" key="4">
    <source>
        <dbReference type="Google" id="ProtNLM"/>
    </source>
</evidence>
<evidence type="ECO:0000313" key="2">
    <source>
        <dbReference type="EnsemblMetazoa" id="Aqu2.1.29126_001"/>
    </source>
</evidence>